<keyword evidence="3" id="KW-1185">Reference proteome</keyword>
<dbReference type="EMBL" id="CP013002">
    <property type="protein sequence ID" value="ALL14194.1"/>
    <property type="molecule type" value="Genomic_DNA"/>
</dbReference>
<dbReference type="Gene3D" id="1.20.1260.10">
    <property type="match status" value="1"/>
</dbReference>
<dbReference type="InterPro" id="IPR012347">
    <property type="entry name" value="Ferritin-like"/>
</dbReference>
<feature type="domain" description="DUF305" evidence="1">
    <location>
        <begin position="8"/>
        <end position="88"/>
    </location>
</feature>
<dbReference type="KEGG" id="chq:AQ619_13060"/>
<evidence type="ECO:0000313" key="2">
    <source>
        <dbReference type="EMBL" id="ALL14194.1"/>
    </source>
</evidence>
<dbReference type="InterPro" id="IPR005183">
    <property type="entry name" value="DUF305_CopM-like"/>
</dbReference>
<reference evidence="2 3" key="1">
    <citation type="submission" date="2015-10" db="EMBL/GenBank/DDBJ databases">
        <title>Conservation of the essential genome among Caulobacter and Brevundimonas species.</title>
        <authorList>
            <person name="Scott D."/>
            <person name="Ely B."/>
        </authorList>
    </citation>
    <scope>NUCLEOTIDE SEQUENCE [LARGE SCALE GENOMIC DNA]</scope>
    <source>
        <strain evidence="2 3">CB4</strain>
    </source>
</reference>
<protein>
    <recommendedName>
        <fullName evidence="1">DUF305 domain-containing protein</fullName>
    </recommendedName>
</protein>
<dbReference type="AlphaFoldDB" id="A0A0N7JHS3"/>
<name>A0A0N7JHS3_9CAUL</name>
<dbReference type="STRING" id="69395.AQ619_13060"/>
<dbReference type="Pfam" id="PF03713">
    <property type="entry name" value="DUF305"/>
    <property type="match status" value="1"/>
</dbReference>
<sequence>MAAQPQMKTPSDKAGAEALKSDGMRMSRGMMSARAPDIDLLWAKVMIAHHQGAIDMSQSVLKTGDDPEARKLAQAAIDENTKAKADLQSYVRKHGG</sequence>
<dbReference type="Proteomes" id="UP000056905">
    <property type="component" value="Chromosome"/>
</dbReference>
<organism evidence="2 3">
    <name type="scientific">Caulobacter henricii</name>
    <dbReference type="NCBI Taxonomy" id="69395"/>
    <lineage>
        <taxon>Bacteria</taxon>
        <taxon>Pseudomonadati</taxon>
        <taxon>Pseudomonadota</taxon>
        <taxon>Alphaproteobacteria</taxon>
        <taxon>Caulobacterales</taxon>
        <taxon>Caulobacteraceae</taxon>
        <taxon>Caulobacter</taxon>
    </lineage>
</organism>
<accession>A0A0N7JHS3</accession>
<evidence type="ECO:0000259" key="1">
    <source>
        <dbReference type="Pfam" id="PF03713"/>
    </source>
</evidence>
<evidence type="ECO:0000313" key="3">
    <source>
        <dbReference type="Proteomes" id="UP000056905"/>
    </source>
</evidence>
<gene>
    <name evidence="2" type="ORF">AQ619_13060</name>
</gene>
<proteinExistence type="predicted"/>